<dbReference type="Gene3D" id="1.10.357.10">
    <property type="entry name" value="Tetracycline Repressor, domain 2"/>
    <property type="match status" value="1"/>
</dbReference>
<dbReference type="OrthoDB" id="8478851at2"/>
<feature type="DNA-binding region" description="H-T-H motif" evidence="2">
    <location>
        <begin position="29"/>
        <end position="48"/>
    </location>
</feature>
<evidence type="ECO:0000313" key="5">
    <source>
        <dbReference type="Proteomes" id="UP000253370"/>
    </source>
</evidence>
<sequence>MEEGGAGTRQRILSAAAEIVRMGGPGALTFDAVAARLGITKQAVIYWFPTKAELMSGVSVPFLEAEAEAVVAAVSDAESPADAARRVVAAVTDFHLGDLDRFRLMYVVPQSGRRPGARETAAVLERVHPVTTRMYDAVEAALGGGGEARETAVALHMAALGVAMLTATTEALGDPMAQAPRRLAARLAAIAERGAMR</sequence>
<dbReference type="PROSITE" id="PS50977">
    <property type="entry name" value="HTH_TETR_2"/>
    <property type="match status" value="1"/>
</dbReference>
<dbReference type="EMBL" id="QNTQ01000002">
    <property type="protein sequence ID" value="RBI87007.1"/>
    <property type="molecule type" value="Genomic_DNA"/>
</dbReference>
<reference evidence="4 5" key="1">
    <citation type="submission" date="2018-07" db="EMBL/GenBank/DDBJ databases">
        <title>Rhodosalinus sp. strain E84T genomic sequence and assembly.</title>
        <authorList>
            <person name="Liu Z.-W."/>
            <person name="Lu D.-C."/>
        </authorList>
    </citation>
    <scope>NUCLEOTIDE SEQUENCE [LARGE SCALE GENOMIC DNA]</scope>
    <source>
        <strain evidence="4 5">E84</strain>
    </source>
</reference>
<keyword evidence="1 2" id="KW-0238">DNA-binding</keyword>
<dbReference type="InterPro" id="IPR050109">
    <property type="entry name" value="HTH-type_TetR-like_transc_reg"/>
</dbReference>
<organism evidence="4 5">
    <name type="scientific">Rhodosalinus halophilus</name>
    <dbReference type="NCBI Taxonomy" id="2259333"/>
    <lineage>
        <taxon>Bacteria</taxon>
        <taxon>Pseudomonadati</taxon>
        <taxon>Pseudomonadota</taxon>
        <taxon>Alphaproteobacteria</taxon>
        <taxon>Rhodobacterales</taxon>
        <taxon>Paracoccaceae</taxon>
        <taxon>Rhodosalinus</taxon>
    </lineage>
</organism>
<evidence type="ECO:0000313" key="4">
    <source>
        <dbReference type="EMBL" id="RBI87007.1"/>
    </source>
</evidence>
<proteinExistence type="predicted"/>
<dbReference type="AlphaFoldDB" id="A0A365UC58"/>
<feature type="domain" description="HTH tetR-type" evidence="3">
    <location>
        <begin position="6"/>
        <end position="66"/>
    </location>
</feature>
<evidence type="ECO:0000259" key="3">
    <source>
        <dbReference type="PROSITE" id="PS50977"/>
    </source>
</evidence>
<dbReference type="InterPro" id="IPR001647">
    <property type="entry name" value="HTH_TetR"/>
</dbReference>
<evidence type="ECO:0000256" key="1">
    <source>
        <dbReference type="ARBA" id="ARBA00023125"/>
    </source>
</evidence>
<dbReference type="GO" id="GO:0000976">
    <property type="term" value="F:transcription cis-regulatory region binding"/>
    <property type="evidence" value="ECO:0007669"/>
    <property type="project" value="TreeGrafter"/>
</dbReference>
<comment type="caution">
    <text evidence="4">The sequence shown here is derived from an EMBL/GenBank/DDBJ whole genome shotgun (WGS) entry which is preliminary data.</text>
</comment>
<name>A0A365UC58_9RHOB</name>
<dbReference type="PANTHER" id="PTHR30055">
    <property type="entry name" value="HTH-TYPE TRANSCRIPTIONAL REGULATOR RUTR"/>
    <property type="match status" value="1"/>
</dbReference>
<protein>
    <recommendedName>
        <fullName evidence="3">HTH tetR-type domain-containing protein</fullName>
    </recommendedName>
</protein>
<dbReference type="InterPro" id="IPR009057">
    <property type="entry name" value="Homeodomain-like_sf"/>
</dbReference>
<accession>A0A365UC58</accession>
<dbReference type="GO" id="GO:0003700">
    <property type="term" value="F:DNA-binding transcription factor activity"/>
    <property type="evidence" value="ECO:0007669"/>
    <property type="project" value="TreeGrafter"/>
</dbReference>
<gene>
    <name evidence="4" type="ORF">DRV85_02460</name>
</gene>
<dbReference type="PANTHER" id="PTHR30055:SF226">
    <property type="entry name" value="HTH-TYPE TRANSCRIPTIONAL REGULATOR PKSA"/>
    <property type="match status" value="1"/>
</dbReference>
<dbReference type="Proteomes" id="UP000253370">
    <property type="component" value="Unassembled WGS sequence"/>
</dbReference>
<evidence type="ECO:0000256" key="2">
    <source>
        <dbReference type="PROSITE-ProRule" id="PRU00335"/>
    </source>
</evidence>
<keyword evidence="5" id="KW-1185">Reference proteome</keyword>
<dbReference type="RefSeq" id="WP_113287855.1">
    <property type="nucleotide sequence ID" value="NZ_QNTQ01000002.1"/>
</dbReference>
<dbReference type="Pfam" id="PF00440">
    <property type="entry name" value="TetR_N"/>
    <property type="match status" value="1"/>
</dbReference>
<dbReference type="SUPFAM" id="SSF46689">
    <property type="entry name" value="Homeodomain-like"/>
    <property type="match status" value="1"/>
</dbReference>